<dbReference type="Gene3D" id="1.25.40.10">
    <property type="entry name" value="Tetratricopeptide repeat domain"/>
    <property type="match status" value="4"/>
</dbReference>
<dbReference type="Proteomes" id="UP000626109">
    <property type="component" value="Unassembled WGS sequence"/>
</dbReference>
<name>A0A813GFH2_POLGL</name>
<dbReference type="Gene3D" id="3.10.20.90">
    <property type="entry name" value="Phosphatidylinositol 3-kinase Catalytic Subunit, Chain A, domain 1"/>
    <property type="match status" value="1"/>
</dbReference>
<keyword evidence="1" id="KW-1017">Isopeptide bond</keyword>
<gene>
    <name evidence="6" type="ORF">PGLA2088_LOCUS243</name>
</gene>
<proteinExistence type="predicted"/>
<dbReference type="InterPro" id="IPR011990">
    <property type="entry name" value="TPR-like_helical_dom_sf"/>
</dbReference>
<comment type="caution">
    <text evidence="6">The sequence shown here is derived from an EMBL/GenBank/DDBJ whole genome shotgun (WGS) entry which is preliminary data.</text>
</comment>
<dbReference type="EMBL" id="CAJNNW010000135">
    <property type="protein sequence ID" value="CAE8623788.1"/>
    <property type="molecule type" value="Genomic_DNA"/>
</dbReference>
<keyword evidence="4" id="KW-0072">Autophagy</keyword>
<evidence type="ECO:0000256" key="5">
    <source>
        <dbReference type="SAM" id="MobiDB-lite"/>
    </source>
</evidence>
<evidence type="ECO:0008006" key="8">
    <source>
        <dbReference type="Google" id="ProtNLM"/>
    </source>
</evidence>
<evidence type="ECO:0000256" key="4">
    <source>
        <dbReference type="ARBA" id="ARBA00023006"/>
    </source>
</evidence>
<feature type="non-terminal residue" evidence="6">
    <location>
        <position position="1051"/>
    </location>
</feature>
<evidence type="ECO:0000313" key="7">
    <source>
        <dbReference type="Proteomes" id="UP000626109"/>
    </source>
</evidence>
<dbReference type="PANTHER" id="PTHR47936:SF1">
    <property type="entry name" value="PENTATRICOPEPTIDE REPEAT-CONTAINING PROTEIN GUN1, CHLOROPLASTIC"/>
    <property type="match status" value="1"/>
</dbReference>
<evidence type="ECO:0000256" key="3">
    <source>
        <dbReference type="ARBA" id="ARBA00022786"/>
    </source>
</evidence>
<dbReference type="InterPro" id="IPR007242">
    <property type="entry name" value="Atg12"/>
</dbReference>
<evidence type="ECO:0000256" key="1">
    <source>
        <dbReference type="ARBA" id="ARBA00022499"/>
    </source>
</evidence>
<feature type="compositionally biased region" description="Basic and acidic residues" evidence="5">
    <location>
        <begin position="465"/>
        <end position="475"/>
    </location>
</feature>
<dbReference type="GO" id="GO:0000045">
    <property type="term" value="P:autophagosome assembly"/>
    <property type="evidence" value="ECO:0007669"/>
    <property type="project" value="InterPro"/>
</dbReference>
<accession>A0A813GFH2</accession>
<dbReference type="GO" id="GO:0005737">
    <property type="term" value="C:cytoplasm"/>
    <property type="evidence" value="ECO:0007669"/>
    <property type="project" value="InterPro"/>
</dbReference>
<organism evidence="6 7">
    <name type="scientific">Polarella glacialis</name>
    <name type="common">Dinoflagellate</name>
    <dbReference type="NCBI Taxonomy" id="89957"/>
    <lineage>
        <taxon>Eukaryota</taxon>
        <taxon>Sar</taxon>
        <taxon>Alveolata</taxon>
        <taxon>Dinophyceae</taxon>
        <taxon>Suessiales</taxon>
        <taxon>Suessiaceae</taxon>
        <taxon>Polarella</taxon>
    </lineage>
</organism>
<feature type="region of interest" description="Disordered" evidence="5">
    <location>
        <begin position="444"/>
        <end position="481"/>
    </location>
</feature>
<dbReference type="AlphaFoldDB" id="A0A813GFH2"/>
<dbReference type="Pfam" id="PF04110">
    <property type="entry name" value="APG12"/>
    <property type="match status" value="1"/>
</dbReference>
<protein>
    <recommendedName>
        <fullName evidence="8">Ubiquitin-like protein ATG12</fullName>
    </recommendedName>
</protein>
<keyword evidence="2" id="KW-0677">Repeat</keyword>
<evidence type="ECO:0000256" key="2">
    <source>
        <dbReference type="ARBA" id="ARBA00022737"/>
    </source>
</evidence>
<dbReference type="PANTHER" id="PTHR47936">
    <property type="entry name" value="PPR_LONG DOMAIN-CONTAINING PROTEIN"/>
    <property type="match status" value="1"/>
</dbReference>
<dbReference type="CDD" id="cd01612">
    <property type="entry name" value="Ubl_ATG12"/>
    <property type="match status" value="1"/>
</dbReference>
<dbReference type="InterPro" id="IPR029071">
    <property type="entry name" value="Ubiquitin-like_domsf"/>
</dbReference>
<evidence type="ECO:0000313" key="6">
    <source>
        <dbReference type="EMBL" id="CAE8623788.1"/>
    </source>
</evidence>
<dbReference type="SUPFAM" id="SSF54236">
    <property type="entry name" value="Ubiquitin-like"/>
    <property type="match status" value="1"/>
</dbReference>
<keyword evidence="3" id="KW-0833">Ubl conjugation pathway</keyword>
<sequence>VLEACSNQGSWKQALAVLQMAATGGIVADTVSHNTVLSAFGASTLWMRAFQVLACMPHSAVQTDKVSCSTTISACLAAQQWARSLELVHEMLVQRTEVQATTRSELLRECEQRGLFSQEIKLSSMLRQLLQFKVAPSKPQNWLVNQHQQSFLVDGHIRHALSNQMPEFAQRICILRALAVQSYRAQAQFRFMVSMFVLARRTLRLPALLVLCLLLLAGLQWDPLWVCEFYAFDNLAPYPQEQVELLPGLLTACARTRRLEQMTTLVQCLQRIPAKVFPAWFAYSLADELRLQSGEEAEWLLASVPKDDSNLNLLLFDVYLEISHRDGHWRQAVQCLTQLKERGIQTPTKFNRKAIEGYTQRGSWPAALLLIGRLCKGRVELATFGPLAASICCDAGQWRQSFALLESLRQEGVHLTAQVYGRVGAAGSDSGKWQLALALFGSPEKGGAPRPSKTGQAGWSCRRAAARDPHPHQGDIRSNPEATSSAIGAMQAFVAGALWDQAMSLLTSMRASTHDGGNVVMNTMAMKACCSSGPWQQAGLVLRALLCCSVEPDLVSHGCLLAGFANAYQWSAALHHLQHLGHGGVAPNVVVAGSLVKACGDGNQWQVAVQLWRKLSRSGLRGNTVLQTSLVQAYAGSRLWEGALALVLEPAAMASLSLDGLPLSNQACIAAAHGCSTGGNTGGQWQIAGSLLLRAKEKGVRLDRASADQVAIALLSAAAEASGRNSRWDSALVILEDLRARRLQKPLAFRDVIGGCLASASWVFALQLLDSFCRQGLELSDDTYARASSCWFRISQWDPASDVQPVLLRRILCHSYFSELNVGNWQLLLACSNIGWELSNRLNFCVDSMLRLRGTRRHEHLLTSRTLLCYGADATCACHLALPSLNLPMLREMEFESEGLVMEHVYHEQLVTCMQLGHIVSPVLQNPHRKVVPCAVLMSTATSSLAAESGGSCELLWCIAALTWHAGKVEIHVKAIGSTPTLRQPRFTIDGAKKFGELVLFLKGALKLEVLHVYCSDAFEPAPDESLADLRRCFGVGNRLSVSYSGEQAFS</sequence>
<reference evidence="6" key="1">
    <citation type="submission" date="2021-02" db="EMBL/GenBank/DDBJ databases">
        <authorList>
            <person name="Dougan E. K."/>
            <person name="Rhodes N."/>
            <person name="Thang M."/>
            <person name="Chan C."/>
        </authorList>
    </citation>
    <scope>NUCLEOTIDE SEQUENCE</scope>
</reference>